<evidence type="ECO:0000256" key="1">
    <source>
        <dbReference type="SAM" id="MobiDB-lite"/>
    </source>
</evidence>
<dbReference type="GeneID" id="95356532"/>
<name>A0A919GA16_9ACTN</name>
<gene>
    <name evidence="2" type="ORF">GCM10018781_62230</name>
</gene>
<evidence type="ECO:0000313" key="3">
    <source>
        <dbReference type="Proteomes" id="UP000617734"/>
    </source>
</evidence>
<reference evidence="2" key="1">
    <citation type="journal article" date="2014" name="Int. J. Syst. Evol. Microbiol.">
        <title>Complete genome sequence of Corynebacterium casei LMG S-19264T (=DSM 44701T), isolated from a smear-ripened cheese.</title>
        <authorList>
            <consortium name="US DOE Joint Genome Institute (JGI-PGF)"/>
            <person name="Walter F."/>
            <person name="Albersmeier A."/>
            <person name="Kalinowski J."/>
            <person name="Ruckert C."/>
        </authorList>
    </citation>
    <scope>NUCLEOTIDE SEQUENCE</scope>
    <source>
        <strain evidence="2">JCM 4646</strain>
    </source>
</reference>
<dbReference type="AlphaFoldDB" id="A0A919GA16"/>
<comment type="caution">
    <text evidence="2">The sequence shown here is derived from an EMBL/GenBank/DDBJ whole genome shotgun (WGS) entry which is preliminary data.</text>
</comment>
<keyword evidence="3" id="KW-1185">Reference proteome</keyword>
<feature type="compositionally biased region" description="Pro residues" evidence="1">
    <location>
        <begin position="100"/>
        <end position="111"/>
    </location>
</feature>
<dbReference type="Proteomes" id="UP000617734">
    <property type="component" value="Unassembled WGS sequence"/>
</dbReference>
<feature type="compositionally biased region" description="Low complexity" evidence="1">
    <location>
        <begin position="112"/>
        <end position="121"/>
    </location>
</feature>
<evidence type="ECO:0000313" key="2">
    <source>
        <dbReference type="EMBL" id="GHH80867.1"/>
    </source>
</evidence>
<protein>
    <submittedName>
        <fullName evidence="2">Uncharacterized protein</fullName>
    </submittedName>
</protein>
<proteinExistence type="predicted"/>
<sequence length="186" mass="19772">MPTMTCEGCGRQVPWNPFSCCSWTCFTRPRDPDEEMTEVAAAAPAALAYFFRLRRGYRVHGAPTWWVVGGARRGRPSGPDRRPAGQPPSAGPPTAQSPTAQPPDAQPPAPQPSAAQASAAARLRAPYRPSWVAAGPADPLAMVWLSRTGGRPAAAPDGPAAALKATVSGCRRWWSRSLRRRPGPGP</sequence>
<accession>A0A919GA16</accession>
<dbReference type="EMBL" id="BNBO01000049">
    <property type="protein sequence ID" value="GHH80867.1"/>
    <property type="molecule type" value="Genomic_DNA"/>
</dbReference>
<reference evidence="2" key="2">
    <citation type="submission" date="2020-09" db="EMBL/GenBank/DDBJ databases">
        <authorList>
            <person name="Sun Q."/>
            <person name="Ohkuma M."/>
        </authorList>
    </citation>
    <scope>NUCLEOTIDE SEQUENCE</scope>
    <source>
        <strain evidence="2">JCM 4646</strain>
    </source>
</reference>
<organism evidence="2 3">
    <name type="scientific">Kitasatospora indigofera</name>
    <dbReference type="NCBI Taxonomy" id="67307"/>
    <lineage>
        <taxon>Bacteria</taxon>
        <taxon>Bacillati</taxon>
        <taxon>Actinomycetota</taxon>
        <taxon>Actinomycetes</taxon>
        <taxon>Kitasatosporales</taxon>
        <taxon>Streptomycetaceae</taxon>
        <taxon>Kitasatospora</taxon>
    </lineage>
</organism>
<dbReference type="RefSeq" id="WP_190214244.1">
    <property type="nucleotide sequence ID" value="NZ_BNBO01000049.1"/>
</dbReference>
<feature type="region of interest" description="Disordered" evidence="1">
    <location>
        <begin position="68"/>
        <end position="121"/>
    </location>
</feature>